<dbReference type="EMBL" id="JAODUP010000288">
    <property type="protein sequence ID" value="KAK2153715.1"/>
    <property type="molecule type" value="Genomic_DNA"/>
</dbReference>
<dbReference type="AlphaFoldDB" id="A0AAD9N1X7"/>
<keyword evidence="2" id="KW-1185">Reference proteome</keyword>
<sequence>MNVLFRQTQTLDDRGYNRLIYEPLLFKQVRWECSQRIGRSYKGTFLTDLQITKVVDVTEHFHETDLVTVQTAKVKESMKQQVPVNRGTPGQLIIDSTVNAAIAIRAATGDPEVVKRTIRRQSAKHRPKKPTATRLVIPDEWKTTGGDNPHNFIVYNNGPDSRSRMLVFCVDTALYLLARSSSWMMDGTFDTAPNIFSQLYAAECF</sequence>
<name>A0AAD9N1X7_9ANNE</name>
<evidence type="ECO:0000313" key="1">
    <source>
        <dbReference type="EMBL" id="KAK2153715.1"/>
    </source>
</evidence>
<protein>
    <submittedName>
        <fullName evidence="1">Uncharacterized protein</fullName>
    </submittedName>
</protein>
<evidence type="ECO:0000313" key="2">
    <source>
        <dbReference type="Proteomes" id="UP001208570"/>
    </source>
</evidence>
<proteinExistence type="predicted"/>
<reference evidence="1" key="1">
    <citation type="journal article" date="2023" name="Mol. Biol. Evol.">
        <title>Third-Generation Sequencing Reveals the Adaptive Role of the Epigenome in Three Deep-Sea Polychaetes.</title>
        <authorList>
            <person name="Perez M."/>
            <person name="Aroh O."/>
            <person name="Sun Y."/>
            <person name="Lan Y."/>
            <person name="Juniper S.K."/>
            <person name="Young C.R."/>
            <person name="Angers B."/>
            <person name="Qian P.Y."/>
        </authorList>
    </citation>
    <scope>NUCLEOTIDE SEQUENCE</scope>
    <source>
        <strain evidence="1">P08H-3</strain>
    </source>
</reference>
<dbReference type="Proteomes" id="UP001208570">
    <property type="component" value="Unassembled WGS sequence"/>
</dbReference>
<comment type="caution">
    <text evidence="1">The sequence shown here is derived from an EMBL/GenBank/DDBJ whole genome shotgun (WGS) entry which is preliminary data.</text>
</comment>
<gene>
    <name evidence="1" type="ORF">LSH36_288g01062</name>
</gene>
<organism evidence="1 2">
    <name type="scientific">Paralvinella palmiformis</name>
    <dbReference type="NCBI Taxonomy" id="53620"/>
    <lineage>
        <taxon>Eukaryota</taxon>
        <taxon>Metazoa</taxon>
        <taxon>Spiralia</taxon>
        <taxon>Lophotrochozoa</taxon>
        <taxon>Annelida</taxon>
        <taxon>Polychaeta</taxon>
        <taxon>Sedentaria</taxon>
        <taxon>Canalipalpata</taxon>
        <taxon>Terebellida</taxon>
        <taxon>Terebelliformia</taxon>
        <taxon>Alvinellidae</taxon>
        <taxon>Paralvinella</taxon>
    </lineage>
</organism>
<accession>A0AAD9N1X7</accession>